<reference evidence="2 3" key="1">
    <citation type="submission" date="2016-08" db="EMBL/GenBank/DDBJ databases">
        <title>Genomes of anaerobic fungi encode conserved fungal cellulosomes for biomass hydrolysis.</title>
        <authorList>
            <consortium name="DOE Joint Genome Institute"/>
            <person name="Haitjema C.H."/>
            <person name="Gilmore S.P."/>
            <person name="Henske J.K."/>
            <person name="Solomon K.V."/>
            <person name="De Groot R."/>
            <person name="Kuo A."/>
            <person name="Mondo S.J."/>
            <person name="Salamov A.A."/>
            <person name="Labutti K."/>
            <person name="Zhao Z."/>
            <person name="Chiniquy J."/>
            <person name="Barry K."/>
            <person name="Brewer H.M."/>
            <person name="Purvine S.O."/>
            <person name="Wright A.T."/>
            <person name="Boxma B."/>
            <person name="Van Alen T."/>
            <person name="Hackstein J.H."/>
            <person name="Baker S.E."/>
            <person name="Grigoriev I.V."/>
            <person name="O'Malley M.A."/>
        </authorList>
    </citation>
    <scope>NUCLEOTIDE SEQUENCE [LARGE SCALE GENOMIC DNA]</scope>
    <source>
        <strain evidence="3">finn</strain>
    </source>
</reference>
<comment type="caution">
    <text evidence="2">The sequence shown here is derived from an EMBL/GenBank/DDBJ whole genome shotgun (WGS) entry which is preliminary data.</text>
</comment>
<evidence type="ECO:0000313" key="3">
    <source>
        <dbReference type="Proteomes" id="UP000193719"/>
    </source>
</evidence>
<gene>
    <name evidence="2" type="ORF">BCR36DRAFT_400545</name>
</gene>
<dbReference type="EMBL" id="MCFH01000075">
    <property type="protein sequence ID" value="ORX41901.1"/>
    <property type="molecule type" value="Genomic_DNA"/>
</dbReference>
<protein>
    <submittedName>
        <fullName evidence="2">Uncharacterized protein</fullName>
    </submittedName>
</protein>
<reference evidence="2 3" key="2">
    <citation type="submission" date="2016-08" db="EMBL/GenBank/DDBJ databases">
        <title>Pervasive Adenine N6-methylation of Active Genes in Fungi.</title>
        <authorList>
            <consortium name="DOE Joint Genome Institute"/>
            <person name="Mondo S.J."/>
            <person name="Dannebaum R.O."/>
            <person name="Kuo R.C."/>
            <person name="Labutti K."/>
            <person name="Haridas S."/>
            <person name="Kuo A."/>
            <person name="Salamov A."/>
            <person name="Ahrendt S.R."/>
            <person name="Lipzen A."/>
            <person name="Sullivan W."/>
            <person name="Andreopoulos W.B."/>
            <person name="Clum A."/>
            <person name="Lindquist E."/>
            <person name="Daum C."/>
            <person name="Ramamoorthy G.K."/>
            <person name="Gryganskyi A."/>
            <person name="Culley D."/>
            <person name="Magnuson J.K."/>
            <person name="James T.Y."/>
            <person name="O'Malley M.A."/>
            <person name="Stajich J.E."/>
            <person name="Spatafora J.W."/>
            <person name="Visel A."/>
            <person name="Grigoriev I.V."/>
        </authorList>
    </citation>
    <scope>NUCLEOTIDE SEQUENCE [LARGE SCALE GENOMIC DNA]</scope>
    <source>
        <strain evidence="3">finn</strain>
    </source>
</reference>
<name>A0A1Y1UVB8_9FUNG</name>
<sequence>MKSVNFNENIEVLYTHPNDYYDRKCVPIVKVNFKIATEIMQYRLDMKREYTKLYAAAANATKATSASTTNDTNRLHNYPILA</sequence>
<dbReference type="AlphaFoldDB" id="A0A1Y1UVB8"/>
<dbReference type="Proteomes" id="UP000193719">
    <property type="component" value="Unassembled WGS sequence"/>
</dbReference>
<dbReference type="OrthoDB" id="5596610at2759"/>
<proteinExistence type="predicted"/>
<evidence type="ECO:0000256" key="1">
    <source>
        <dbReference type="SAM" id="MobiDB-lite"/>
    </source>
</evidence>
<keyword evidence="3" id="KW-1185">Reference proteome</keyword>
<evidence type="ECO:0000313" key="2">
    <source>
        <dbReference type="EMBL" id="ORX41901.1"/>
    </source>
</evidence>
<accession>A0A1Y1UVB8</accession>
<organism evidence="2 3">
    <name type="scientific">Piromyces finnis</name>
    <dbReference type="NCBI Taxonomy" id="1754191"/>
    <lineage>
        <taxon>Eukaryota</taxon>
        <taxon>Fungi</taxon>
        <taxon>Fungi incertae sedis</taxon>
        <taxon>Chytridiomycota</taxon>
        <taxon>Chytridiomycota incertae sedis</taxon>
        <taxon>Neocallimastigomycetes</taxon>
        <taxon>Neocallimastigales</taxon>
        <taxon>Neocallimastigaceae</taxon>
        <taxon>Piromyces</taxon>
    </lineage>
</organism>
<feature type="region of interest" description="Disordered" evidence="1">
    <location>
        <begin position="63"/>
        <end position="82"/>
    </location>
</feature>